<keyword evidence="3" id="KW-1185">Reference proteome</keyword>
<proteinExistence type="predicted"/>
<keyword evidence="1" id="KW-0472">Membrane</keyword>
<evidence type="ECO:0000313" key="3">
    <source>
        <dbReference type="Proteomes" id="UP000501991"/>
    </source>
</evidence>
<keyword evidence="1" id="KW-0812">Transmembrane</keyword>
<evidence type="ECO:0000313" key="2">
    <source>
        <dbReference type="EMBL" id="QID18474.1"/>
    </source>
</evidence>
<gene>
    <name evidence="2" type="ORF">G3580_13040</name>
</gene>
<dbReference type="Proteomes" id="UP000501991">
    <property type="component" value="Chromosome"/>
</dbReference>
<keyword evidence="1" id="KW-1133">Transmembrane helix</keyword>
<dbReference type="EMBL" id="CP048836">
    <property type="protein sequence ID" value="QID18474.1"/>
    <property type="molecule type" value="Genomic_DNA"/>
</dbReference>
<dbReference type="KEGG" id="azq:G3580_13040"/>
<reference evidence="2 3" key="1">
    <citation type="submission" date="2020-02" db="EMBL/GenBank/DDBJ databases">
        <title>Nitrogenibacter mangrovi gen. nov., sp. nov. isolated from mangrove sediment, a denitrifying betaproteobacterium.</title>
        <authorList>
            <person name="Liao H."/>
            <person name="Tian Y."/>
        </authorList>
    </citation>
    <scope>NUCLEOTIDE SEQUENCE [LARGE SCALE GENOMIC DNA]</scope>
    <source>
        <strain evidence="2 3">M9-3-2</strain>
    </source>
</reference>
<sequence length="193" mass="20980">MSAPANVVLDALPMPDGRGYRALSPGWFVAILRIVSVGFAVLTAWVAAGHWHTMPVWAQVLVGVLVPAFLLMGLHPRGWAQYATKPFLQADRRGLYLPSLTSSTLGRPAVSRWLFLPWAHVSGLRLARVMTDEGASPCVACDVVARAEQIDEFFLGTPLKADVTADGRVPVAVYIQVLPRPKEVLARLEALSM</sequence>
<protein>
    <submittedName>
        <fullName evidence="2">Uncharacterized protein</fullName>
    </submittedName>
</protein>
<evidence type="ECO:0000256" key="1">
    <source>
        <dbReference type="SAM" id="Phobius"/>
    </source>
</evidence>
<accession>A0A6C1B8A8</accession>
<dbReference type="RefSeq" id="WP_173766163.1">
    <property type="nucleotide sequence ID" value="NZ_CP048836.1"/>
</dbReference>
<dbReference type="AlphaFoldDB" id="A0A6C1B8A8"/>
<feature type="transmembrane region" description="Helical" evidence="1">
    <location>
        <begin position="27"/>
        <end position="48"/>
    </location>
</feature>
<feature type="transmembrane region" description="Helical" evidence="1">
    <location>
        <begin position="54"/>
        <end position="74"/>
    </location>
</feature>
<organism evidence="2 3">
    <name type="scientific">Nitrogeniibacter mangrovi</name>
    <dbReference type="NCBI Taxonomy" id="2016596"/>
    <lineage>
        <taxon>Bacteria</taxon>
        <taxon>Pseudomonadati</taxon>
        <taxon>Pseudomonadota</taxon>
        <taxon>Betaproteobacteria</taxon>
        <taxon>Rhodocyclales</taxon>
        <taxon>Zoogloeaceae</taxon>
        <taxon>Nitrogeniibacter</taxon>
    </lineage>
</organism>
<name>A0A6C1B8A8_9RHOO</name>